<proteinExistence type="inferred from homology"/>
<keyword evidence="8" id="KW-0614">Plasmid</keyword>
<evidence type="ECO:0000256" key="5">
    <source>
        <dbReference type="ARBA" id="ARBA00022692"/>
    </source>
</evidence>
<dbReference type="RefSeq" id="WP_015026258.1">
    <property type="nucleotide sequence ID" value="NC_018742.1"/>
</dbReference>
<evidence type="ECO:0000256" key="3">
    <source>
        <dbReference type="ARBA" id="ARBA00022448"/>
    </source>
</evidence>
<keyword evidence="4" id="KW-1134">Transmembrane beta strand</keyword>
<evidence type="ECO:0000256" key="6">
    <source>
        <dbReference type="ARBA" id="ARBA00023136"/>
    </source>
</evidence>
<comment type="subcellular location">
    <subcellularLocation>
        <location evidence="1">Cell outer membrane</location>
    </subcellularLocation>
</comment>
<evidence type="ECO:0000256" key="4">
    <source>
        <dbReference type="ARBA" id="ARBA00022452"/>
    </source>
</evidence>
<name>A0ABN4AS80_EMTOG</name>
<keyword evidence="5" id="KW-0812">Transmembrane</keyword>
<dbReference type="Proteomes" id="UP000002875">
    <property type="component" value="Plasmid pEMTOL01"/>
</dbReference>
<evidence type="ECO:0000256" key="7">
    <source>
        <dbReference type="ARBA" id="ARBA00023237"/>
    </source>
</evidence>
<evidence type="ECO:0000313" key="9">
    <source>
        <dbReference type="Proteomes" id="UP000002875"/>
    </source>
</evidence>
<accession>A0ABN4AS80</accession>
<comment type="similarity">
    <text evidence="2">Belongs to the outer membrane factor (OMF) (TC 1.B.17) family.</text>
</comment>
<keyword evidence="9" id="KW-1185">Reference proteome</keyword>
<dbReference type="Pfam" id="PF02321">
    <property type="entry name" value="OEP"/>
    <property type="match status" value="2"/>
</dbReference>
<organism evidence="8 9">
    <name type="scientific">Emticicia oligotrophica (strain DSM 17448 / CIP 109782 / MTCC 6937 / GPTSA100-15)</name>
    <dbReference type="NCBI Taxonomy" id="929562"/>
    <lineage>
        <taxon>Bacteria</taxon>
        <taxon>Pseudomonadati</taxon>
        <taxon>Bacteroidota</taxon>
        <taxon>Cytophagia</taxon>
        <taxon>Cytophagales</taxon>
        <taxon>Leadbetterellaceae</taxon>
        <taxon>Emticicia</taxon>
    </lineage>
</organism>
<dbReference type="PANTHER" id="PTHR30026:SF20">
    <property type="entry name" value="OUTER MEMBRANE PROTEIN TOLC"/>
    <property type="match status" value="1"/>
</dbReference>
<sequence>MENRILKYFLQLILILLYFEGNAQQRFSLNQCIEYAYKQNFDVKLKELKLKQSENTLEQSEKAVYPNLSGAFSQGINSGRSIDPFTNGFVQRTISSNSFGANANFTIFNGFSLKNQIIQNQYNAEADQVEIQRAKNELRIRITLAYMQVLMNQELSKIAQEQIQNIQSQYERVKALVIEGNMPKTNLIDLDAQLATAEYDALNAKTNIDISKLSLAQLIAFPNFVAFDIENNSIEEKTVLLNDNYLQNILSGFYFQPIIKSAELRVRSANVGIKLAKAGKYPTVSLGAGVGSAYSSAPAKEYNYFNQLGFNSNQFARLSINIPIYTNGQVKGRITNAQINQRITETQLSQTKLQIKQEIEQAYLTAKIAQEKLKTAQKQVLAQQVAYDSAKDRYLEGLLHTIELNNYRINHEKAKSNLIQSKYEFYFRKIVLDYYIVK</sequence>
<evidence type="ECO:0000256" key="2">
    <source>
        <dbReference type="ARBA" id="ARBA00007613"/>
    </source>
</evidence>
<dbReference type="InterPro" id="IPR051906">
    <property type="entry name" value="TolC-like"/>
</dbReference>
<dbReference type="InterPro" id="IPR003423">
    <property type="entry name" value="OMP_efflux"/>
</dbReference>
<dbReference type="Gene3D" id="1.20.1600.10">
    <property type="entry name" value="Outer membrane efflux proteins (OEP)"/>
    <property type="match status" value="1"/>
</dbReference>
<gene>
    <name evidence="8" type="ordered locus">Emtol_0242</name>
</gene>
<reference evidence="8 9" key="1">
    <citation type="submission" date="2011-07" db="EMBL/GenBank/DDBJ databases">
        <title>The complete genome of plasmid 1 of Emticicia oligotrophica DSM 17448.</title>
        <authorList>
            <consortium name="US DOE Joint Genome Institute (JGI-PGF)"/>
            <person name="Lucas S."/>
            <person name="Han J."/>
            <person name="Lapidus A."/>
            <person name="Bruce D."/>
            <person name="Goodwin L."/>
            <person name="Pitluck S."/>
            <person name="Peters L."/>
            <person name="Kyrpides N."/>
            <person name="Mavromatis K."/>
            <person name="Ivanova N."/>
            <person name="Ovchinnikova G."/>
            <person name="Teshima H."/>
            <person name="Detter J.C."/>
            <person name="Tapia R."/>
            <person name="Han C."/>
            <person name="Land M."/>
            <person name="Hauser L."/>
            <person name="Markowitz V."/>
            <person name="Cheng J.-F."/>
            <person name="Hugenholtz P."/>
            <person name="Woyke T."/>
            <person name="Wu D."/>
            <person name="Tindall B."/>
            <person name="Pomrenke H."/>
            <person name="Brambilla E."/>
            <person name="Klenk H.-P."/>
            <person name="Eisen J.A."/>
        </authorList>
    </citation>
    <scope>NUCLEOTIDE SEQUENCE [LARGE SCALE GENOMIC DNA]</scope>
    <source>
        <strain evidence="9">DSM 17448 / GPTSA100-15</strain>
        <plasmid evidence="8 9">pEMTOL01</plasmid>
    </source>
</reference>
<dbReference type="SUPFAM" id="SSF56954">
    <property type="entry name" value="Outer membrane efflux proteins (OEP)"/>
    <property type="match status" value="1"/>
</dbReference>
<dbReference type="EMBL" id="CP002962">
    <property type="protein sequence ID" value="AFK05512.1"/>
    <property type="molecule type" value="Genomic_DNA"/>
</dbReference>
<dbReference type="PANTHER" id="PTHR30026">
    <property type="entry name" value="OUTER MEMBRANE PROTEIN TOLC"/>
    <property type="match status" value="1"/>
</dbReference>
<keyword evidence="6" id="KW-0472">Membrane</keyword>
<keyword evidence="3" id="KW-0813">Transport</keyword>
<evidence type="ECO:0000256" key="1">
    <source>
        <dbReference type="ARBA" id="ARBA00004442"/>
    </source>
</evidence>
<keyword evidence="7" id="KW-0998">Cell outer membrane</keyword>
<geneLocation type="plasmid" evidence="8 9">
    <name>pEMTOL01</name>
</geneLocation>
<evidence type="ECO:0000313" key="8">
    <source>
        <dbReference type="EMBL" id="AFK05512.1"/>
    </source>
</evidence>
<protein>
    <submittedName>
        <fullName evidence="8">Outer membrane efflux protein</fullName>
    </submittedName>
</protein>